<dbReference type="EMBL" id="VSSQ01006871">
    <property type="protein sequence ID" value="MPM34103.1"/>
    <property type="molecule type" value="Genomic_DNA"/>
</dbReference>
<sequence>MAQVCDTNRQEERAALMLESPIPGLIFKLAYPTMISFVVTALYNLVDAYFVSSLGTAATGAVGVNFALDQVILMAGSFLAMGANSYIARLLGAGKTEKASQVLSTSLLSAFFTGSFVMVTGLVFLEPMVRLMGSPPSVVPYAMDYASYMLYAAPYMAANFVLNQCLRSEGSSLFSLMGMLAGAVLNTALDPLFIFVFGWGISGAAAATAISKLVTFLILITPYIRRKTLVAPALRKVRFTWDIISEVCRMGAPALFRMGLSVAATVLLNNLAGQYSDSALAAISVVSKVSMLINGIVMGYGQGFQPVVGFNWGAGRYDRVREAYRVASVSGICIISVLALIAGIFAPQIISIFTDADAEMIALGSLSLRSQCLVTPSLAWGVVVNMLFAGAGKARGSFLMSVSRQGIFLLPMLLVLPPLLGVQGVMLVQAGADLGTLLMIIFFHHQINRELNDRILLAQSDAGKAGKPC</sequence>
<evidence type="ECO:0000256" key="2">
    <source>
        <dbReference type="ARBA" id="ARBA00008417"/>
    </source>
</evidence>
<evidence type="ECO:0000256" key="4">
    <source>
        <dbReference type="ARBA" id="ARBA00022448"/>
    </source>
</evidence>
<reference evidence="14" key="1">
    <citation type="submission" date="2019-08" db="EMBL/GenBank/DDBJ databases">
        <authorList>
            <person name="Kucharzyk K."/>
            <person name="Murdoch R.W."/>
            <person name="Higgins S."/>
            <person name="Loffler F."/>
        </authorList>
    </citation>
    <scope>NUCLEOTIDE SEQUENCE</scope>
</reference>
<comment type="similarity">
    <text evidence="2">Belongs to the multi antimicrobial extrusion (MATE) (TC 2.A.66.1) family. MepA subfamily.</text>
</comment>
<keyword evidence="5" id="KW-0050">Antiport</keyword>
<dbReference type="InterPro" id="IPR045070">
    <property type="entry name" value="MATE_MepA-like"/>
</dbReference>
<dbReference type="GO" id="GO:0006811">
    <property type="term" value="P:monoatomic ion transport"/>
    <property type="evidence" value="ECO:0007669"/>
    <property type="project" value="UniProtKB-KW"/>
</dbReference>
<dbReference type="Pfam" id="PF01554">
    <property type="entry name" value="MatE"/>
    <property type="match status" value="2"/>
</dbReference>
<accession>A0A644Z5U9</accession>
<comment type="subcellular location">
    <subcellularLocation>
        <location evidence="1">Cell membrane</location>
        <topology evidence="1">Multi-pass membrane protein</topology>
    </subcellularLocation>
</comment>
<evidence type="ECO:0000256" key="13">
    <source>
        <dbReference type="SAM" id="Phobius"/>
    </source>
</evidence>
<keyword evidence="8 13" id="KW-1133">Transmembrane helix</keyword>
<evidence type="ECO:0000313" key="14">
    <source>
        <dbReference type="EMBL" id="MPM34103.1"/>
    </source>
</evidence>
<keyword evidence="6" id="KW-1003">Cell membrane</keyword>
<gene>
    <name evidence="14" type="primary">mepA_47</name>
    <name evidence="14" type="ORF">SDC9_80685</name>
</gene>
<keyword evidence="7 13" id="KW-0812">Transmembrane</keyword>
<feature type="transmembrane region" description="Helical" evidence="13">
    <location>
        <begin position="174"/>
        <end position="197"/>
    </location>
</feature>
<dbReference type="InterPro" id="IPR002528">
    <property type="entry name" value="MATE_fam"/>
</dbReference>
<evidence type="ECO:0000256" key="3">
    <source>
        <dbReference type="ARBA" id="ARBA00022106"/>
    </source>
</evidence>
<keyword evidence="11" id="KW-0046">Antibiotic resistance</keyword>
<feature type="transmembrane region" description="Helical" evidence="13">
    <location>
        <begin position="326"/>
        <end position="353"/>
    </location>
</feature>
<protein>
    <recommendedName>
        <fullName evidence="3">Multidrug export protein MepA</fullName>
    </recommendedName>
    <alternativeName>
        <fullName evidence="12">Multidrug-efflux transporter</fullName>
    </alternativeName>
</protein>
<evidence type="ECO:0000256" key="8">
    <source>
        <dbReference type="ARBA" id="ARBA00022989"/>
    </source>
</evidence>
<evidence type="ECO:0000256" key="11">
    <source>
        <dbReference type="ARBA" id="ARBA00023251"/>
    </source>
</evidence>
<name>A0A644Z5U9_9ZZZZ</name>
<comment type="caution">
    <text evidence="14">The sequence shown here is derived from an EMBL/GenBank/DDBJ whole genome shotgun (WGS) entry which is preliminary data.</text>
</comment>
<evidence type="ECO:0000256" key="12">
    <source>
        <dbReference type="ARBA" id="ARBA00031636"/>
    </source>
</evidence>
<dbReference type="AlphaFoldDB" id="A0A644Z5U9"/>
<dbReference type="PIRSF" id="PIRSF006603">
    <property type="entry name" value="DinF"/>
    <property type="match status" value="1"/>
</dbReference>
<evidence type="ECO:0000256" key="9">
    <source>
        <dbReference type="ARBA" id="ARBA00023065"/>
    </source>
</evidence>
<feature type="transmembrane region" description="Helical" evidence="13">
    <location>
        <begin position="145"/>
        <end position="162"/>
    </location>
</feature>
<evidence type="ECO:0000256" key="10">
    <source>
        <dbReference type="ARBA" id="ARBA00023136"/>
    </source>
</evidence>
<dbReference type="GO" id="GO:0015297">
    <property type="term" value="F:antiporter activity"/>
    <property type="evidence" value="ECO:0007669"/>
    <property type="project" value="UniProtKB-KW"/>
</dbReference>
<organism evidence="14">
    <name type="scientific">bioreactor metagenome</name>
    <dbReference type="NCBI Taxonomy" id="1076179"/>
    <lineage>
        <taxon>unclassified sequences</taxon>
        <taxon>metagenomes</taxon>
        <taxon>ecological metagenomes</taxon>
    </lineage>
</organism>
<dbReference type="CDD" id="cd13143">
    <property type="entry name" value="MATE_MepA_like"/>
    <property type="match status" value="1"/>
</dbReference>
<dbReference type="GO" id="GO:0046677">
    <property type="term" value="P:response to antibiotic"/>
    <property type="evidence" value="ECO:0007669"/>
    <property type="project" value="UniProtKB-KW"/>
</dbReference>
<evidence type="ECO:0000256" key="6">
    <source>
        <dbReference type="ARBA" id="ARBA00022475"/>
    </source>
</evidence>
<dbReference type="InterPro" id="IPR050222">
    <property type="entry name" value="MATE_MdtK"/>
</dbReference>
<evidence type="ECO:0000256" key="1">
    <source>
        <dbReference type="ARBA" id="ARBA00004651"/>
    </source>
</evidence>
<dbReference type="NCBIfam" id="TIGR00797">
    <property type="entry name" value="matE"/>
    <property type="match status" value="1"/>
</dbReference>
<dbReference type="InterPro" id="IPR048279">
    <property type="entry name" value="MdtK-like"/>
</dbReference>
<evidence type="ECO:0000256" key="7">
    <source>
        <dbReference type="ARBA" id="ARBA00022692"/>
    </source>
</evidence>
<dbReference type="GO" id="GO:0005886">
    <property type="term" value="C:plasma membrane"/>
    <property type="evidence" value="ECO:0007669"/>
    <property type="project" value="UniProtKB-SubCell"/>
</dbReference>
<dbReference type="PANTHER" id="PTHR43298">
    <property type="entry name" value="MULTIDRUG RESISTANCE PROTEIN NORM-RELATED"/>
    <property type="match status" value="1"/>
</dbReference>
<feature type="transmembrane region" description="Helical" evidence="13">
    <location>
        <begin position="203"/>
        <end position="224"/>
    </location>
</feature>
<keyword evidence="9" id="KW-0406">Ion transport</keyword>
<feature type="transmembrane region" description="Helical" evidence="13">
    <location>
        <begin position="71"/>
        <end position="91"/>
    </location>
</feature>
<feature type="transmembrane region" description="Helical" evidence="13">
    <location>
        <begin position="29"/>
        <end position="51"/>
    </location>
</feature>
<feature type="transmembrane region" description="Helical" evidence="13">
    <location>
        <begin position="402"/>
        <end position="420"/>
    </location>
</feature>
<feature type="transmembrane region" description="Helical" evidence="13">
    <location>
        <begin position="103"/>
        <end position="125"/>
    </location>
</feature>
<evidence type="ECO:0000256" key="5">
    <source>
        <dbReference type="ARBA" id="ARBA00022449"/>
    </source>
</evidence>
<feature type="transmembrane region" description="Helical" evidence="13">
    <location>
        <begin position="373"/>
        <end position="390"/>
    </location>
</feature>
<proteinExistence type="inferred from homology"/>
<dbReference type="PANTHER" id="PTHR43298:SF2">
    <property type="entry name" value="FMN_FAD EXPORTER YEEO-RELATED"/>
    <property type="match status" value="1"/>
</dbReference>
<dbReference type="GO" id="GO:0042910">
    <property type="term" value="F:xenobiotic transmembrane transporter activity"/>
    <property type="evidence" value="ECO:0007669"/>
    <property type="project" value="InterPro"/>
</dbReference>
<keyword evidence="10 13" id="KW-0472">Membrane</keyword>
<keyword evidence="4" id="KW-0813">Transport</keyword>